<dbReference type="InterPro" id="IPR042173">
    <property type="entry name" value="RNase_J_2"/>
</dbReference>
<accession>A0A5C8NT78</accession>
<evidence type="ECO:0000256" key="1">
    <source>
        <dbReference type="ARBA" id="ARBA00022839"/>
    </source>
</evidence>
<comment type="caution">
    <text evidence="4">The sequence shown here is derived from an EMBL/GenBank/DDBJ whole genome shotgun (WGS) entry which is preliminary data.</text>
</comment>
<dbReference type="PANTHER" id="PTHR43694:SF1">
    <property type="entry name" value="RIBONUCLEASE J"/>
    <property type="match status" value="1"/>
</dbReference>
<dbReference type="Proteomes" id="UP000321574">
    <property type="component" value="Unassembled WGS sequence"/>
</dbReference>
<name>A0A5C8NT78_9BACI</name>
<evidence type="ECO:0000259" key="3">
    <source>
        <dbReference type="SMART" id="SM00849"/>
    </source>
</evidence>
<dbReference type="CDD" id="cd07732">
    <property type="entry name" value="metallo-hydrolase-like_MBL-fold"/>
    <property type="match status" value="1"/>
</dbReference>
<keyword evidence="5" id="KW-1185">Reference proteome</keyword>
<dbReference type="Pfam" id="PF12706">
    <property type="entry name" value="Lactamase_B_2"/>
    <property type="match status" value="1"/>
</dbReference>
<gene>
    <name evidence="4" type="ORF">FHP05_08770</name>
</gene>
<dbReference type="InterPro" id="IPR001279">
    <property type="entry name" value="Metallo-B-lactamas"/>
</dbReference>
<keyword evidence="4" id="KW-0378">Hydrolase</keyword>
<dbReference type="SMART" id="SM00849">
    <property type="entry name" value="Lactamase_B"/>
    <property type="match status" value="1"/>
</dbReference>
<evidence type="ECO:0000256" key="2">
    <source>
        <dbReference type="ARBA" id="ARBA00022884"/>
    </source>
</evidence>
<reference evidence="4 5" key="1">
    <citation type="submission" date="2019-06" db="EMBL/GenBank/DDBJ databases">
        <title>Cerasibacillus sp. nov., isolated from maize field.</title>
        <authorList>
            <person name="Lin S.-Y."/>
            <person name="Tsai C.-F."/>
            <person name="Young C.-C."/>
        </authorList>
    </citation>
    <scope>NUCLEOTIDE SEQUENCE [LARGE SCALE GENOMIC DNA]</scope>
    <source>
        <strain evidence="4 5">CC-CFT480</strain>
    </source>
</reference>
<dbReference type="GO" id="GO:0003723">
    <property type="term" value="F:RNA binding"/>
    <property type="evidence" value="ECO:0007669"/>
    <property type="project" value="UniProtKB-KW"/>
</dbReference>
<keyword evidence="1" id="KW-0540">Nuclease</keyword>
<dbReference type="RefSeq" id="WP_147667175.1">
    <property type="nucleotide sequence ID" value="NZ_VDUW01000005.1"/>
</dbReference>
<dbReference type="EMBL" id="VDUW01000005">
    <property type="protein sequence ID" value="TXL64408.1"/>
    <property type="molecule type" value="Genomic_DNA"/>
</dbReference>
<dbReference type="InterPro" id="IPR036866">
    <property type="entry name" value="RibonucZ/Hydroxyglut_hydro"/>
</dbReference>
<dbReference type="PANTHER" id="PTHR43694">
    <property type="entry name" value="RIBONUCLEASE J"/>
    <property type="match status" value="1"/>
</dbReference>
<keyword evidence="2" id="KW-0694">RNA-binding</keyword>
<dbReference type="Gene3D" id="3.40.50.10710">
    <property type="entry name" value="Metallo-hydrolase/oxidoreductase"/>
    <property type="match status" value="1"/>
</dbReference>
<dbReference type="AlphaFoldDB" id="A0A5C8NT78"/>
<dbReference type="OrthoDB" id="9803916at2"/>
<keyword evidence="1" id="KW-0269">Exonuclease</keyword>
<dbReference type="GO" id="GO:0004527">
    <property type="term" value="F:exonuclease activity"/>
    <property type="evidence" value="ECO:0007669"/>
    <property type="project" value="UniProtKB-KW"/>
</dbReference>
<feature type="domain" description="Metallo-beta-lactamase" evidence="3">
    <location>
        <begin position="20"/>
        <end position="245"/>
    </location>
</feature>
<evidence type="ECO:0000313" key="5">
    <source>
        <dbReference type="Proteomes" id="UP000321574"/>
    </source>
</evidence>
<protein>
    <submittedName>
        <fullName evidence="4">MBL fold metallo-hydrolase</fullName>
    </submittedName>
</protein>
<organism evidence="4 5">
    <name type="scientific">Cerasibacillus terrae</name>
    <dbReference type="NCBI Taxonomy" id="2498845"/>
    <lineage>
        <taxon>Bacteria</taxon>
        <taxon>Bacillati</taxon>
        <taxon>Bacillota</taxon>
        <taxon>Bacilli</taxon>
        <taxon>Bacillales</taxon>
        <taxon>Bacillaceae</taxon>
        <taxon>Cerasibacillus</taxon>
    </lineage>
</organism>
<evidence type="ECO:0000313" key="4">
    <source>
        <dbReference type="EMBL" id="TXL64408.1"/>
    </source>
</evidence>
<sequence length="394" mass="45141">MKNNKEQTTMRWWGGLRTIGGNIVSLEYQDSRLIFDFGFIPHPNSEILGEKVKTRTSRFVHDYVSLEVAPAIDGIYEEEDVEQLQDLQSVQEDGKKTAVLVSHLHLDHIGSMGMLSPQIPIFLTEDSFRLYQALEVIGEGVRGYQPNLQACTYEESFQVGSFIVTPIQVDHDIPGACGFHIETPDGNLFYMGDFRMHGNHPERVEAAIQPVKERGVDIFMMEGTTLSDLEQKRRPLVPDPCIPDRMKTEADVPMKMRDILEEFEGIGIFNMYHRNVERLESILALNGEMDRTIVLEPETAYIADKLIDATDFSIYLSSETKEESMNNKMSKWKEELLQKYNTIDATIINQHPRKYFLQNSYENVLELLDLQVKDGVYLHSNAPPLGNYDPSYQH</sequence>
<dbReference type="Gene3D" id="3.60.15.10">
    <property type="entry name" value="Ribonuclease Z/Hydroxyacylglutathione hydrolase-like"/>
    <property type="match status" value="1"/>
</dbReference>
<dbReference type="SUPFAM" id="SSF56281">
    <property type="entry name" value="Metallo-hydrolase/oxidoreductase"/>
    <property type="match status" value="1"/>
</dbReference>
<proteinExistence type="predicted"/>